<dbReference type="eggNOG" id="KOG0235">
    <property type="taxonomic scope" value="Eukaryota"/>
</dbReference>
<dbReference type="GO" id="GO:0043456">
    <property type="term" value="P:regulation of pentose-phosphate shunt"/>
    <property type="evidence" value="ECO:0007669"/>
    <property type="project" value="TreeGrafter"/>
</dbReference>
<dbReference type="EMBL" id="KE720681">
    <property type="protein sequence ID" value="ERF76944.1"/>
    <property type="molecule type" value="Genomic_DNA"/>
</dbReference>
<gene>
    <name evidence="2" type="ORF">EPUS_02656</name>
</gene>
<sequence>MSYVALRKAGAGADPRGVRAHISMIEPLEVDVGSAEELICYDAQISFMIVGKGNDCWKAYCNVDSWFGSEKDVDAYLANDEDGPSGGARLASDLCLDPKEYFLLVLSQRFRQTGMEWGNLCDVLMARTDTYESRYLQTIDTADLRDDQAMSRTRSYSKAASMLRQYHDTLSTTLDRLQDFLNRNEDTFKDQKDFQDQCGCYFRTIDIEFTHLSRWRQRLHERMQRFDMMRDGLLNASVLRESRRSTQQASDIETEHNIAGLLAGTTDSRLTTHGALQTQRLARSLVQERAIHFTHIFSSDLSRACLTADAIHNAQLGEKSSERVKAERIVLDILREQDFGSLECRPWTSKAAATRASSNLLDPDHPDFKPKETQEAMATRMNTFLNETLLPLLAADSEIGSKVAVVSHGIILSVLWRILLQQFGAGSVSLGPEVSASTGSRPLEYLPGWSNTGYLELDINCAQVRPDLDIPRSPNTDLRVSVLSGYKMLIRAINRKDHLNNLKRTRGGLGSTAFDAKQKSLEGFFKKPKIEVQNHKAG</sequence>
<dbReference type="GO" id="GO:0005829">
    <property type="term" value="C:cytosol"/>
    <property type="evidence" value="ECO:0007669"/>
    <property type="project" value="TreeGrafter"/>
</dbReference>
<dbReference type="GeneID" id="19237708"/>
<evidence type="ECO:0000313" key="2">
    <source>
        <dbReference type="EMBL" id="ERF76944.1"/>
    </source>
</evidence>
<dbReference type="OrthoDB" id="354304at2759"/>
<dbReference type="Gene3D" id="3.40.50.1240">
    <property type="entry name" value="Phosphoglycerate mutase-like"/>
    <property type="match status" value="1"/>
</dbReference>
<dbReference type="PANTHER" id="PTHR46517:SF1">
    <property type="entry name" value="FRUCTOSE-2,6-BISPHOSPHATASE TIGAR"/>
    <property type="match status" value="1"/>
</dbReference>
<keyword evidence="1" id="KW-0378">Hydrolase</keyword>
<dbReference type="Proteomes" id="UP000019373">
    <property type="component" value="Unassembled WGS sequence"/>
</dbReference>
<protein>
    <submittedName>
        <fullName evidence="2">Uncharacterized protein</fullName>
    </submittedName>
</protein>
<accession>U1I4B0</accession>
<evidence type="ECO:0000256" key="1">
    <source>
        <dbReference type="ARBA" id="ARBA00022801"/>
    </source>
</evidence>
<dbReference type="SMART" id="SM00855">
    <property type="entry name" value="PGAM"/>
    <property type="match status" value="1"/>
</dbReference>
<dbReference type="RefSeq" id="XP_007785769.1">
    <property type="nucleotide sequence ID" value="XM_007787579.1"/>
</dbReference>
<evidence type="ECO:0000313" key="3">
    <source>
        <dbReference type="Proteomes" id="UP000019373"/>
    </source>
</evidence>
<dbReference type="CDD" id="cd07040">
    <property type="entry name" value="HP"/>
    <property type="match status" value="1"/>
</dbReference>
<dbReference type="HOGENOM" id="CLU_506250_0_0_1"/>
<reference evidence="3" key="1">
    <citation type="journal article" date="2014" name="BMC Genomics">
        <title>Genome characteristics reveal the impact of lichenization on lichen-forming fungus Endocarpon pusillum Hedwig (Verrucariales, Ascomycota).</title>
        <authorList>
            <person name="Wang Y.-Y."/>
            <person name="Liu B."/>
            <person name="Zhang X.-Y."/>
            <person name="Zhou Q.-M."/>
            <person name="Zhang T."/>
            <person name="Li H."/>
            <person name="Yu Y.-F."/>
            <person name="Zhang X.-L."/>
            <person name="Hao X.-Y."/>
            <person name="Wang M."/>
            <person name="Wang L."/>
            <person name="Wei J.-C."/>
        </authorList>
    </citation>
    <scope>NUCLEOTIDE SEQUENCE [LARGE SCALE GENOMIC DNA]</scope>
    <source>
        <strain evidence="3">Z07020 / HMAS-L-300199</strain>
    </source>
</reference>
<dbReference type="GO" id="GO:0045820">
    <property type="term" value="P:negative regulation of glycolytic process"/>
    <property type="evidence" value="ECO:0007669"/>
    <property type="project" value="TreeGrafter"/>
</dbReference>
<proteinExistence type="predicted"/>
<organism evidence="2 3">
    <name type="scientific">Endocarpon pusillum (strain Z07020 / HMAS-L-300199)</name>
    <name type="common">Lichen-forming fungus</name>
    <dbReference type="NCBI Taxonomy" id="1263415"/>
    <lineage>
        <taxon>Eukaryota</taxon>
        <taxon>Fungi</taxon>
        <taxon>Dikarya</taxon>
        <taxon>Ascomycota</taxon>
        <taxon>Pezizomycotina</taxon>
        <taxon>Eurotiomycetes</taxon>
        <taxon>Chaetothyriomycetidae</taxon>
        <taxon>Verrucariales</taxon>
        <taxon>Verrucariaceae</taxon>
        <taxon>Endocarpon</taxon>
    </lineage>
</organism>
<dbReference type="InterPro" id="IPR051695">
    <property type="entry name" value="Phosphoglycerate_Mutase"/>
</dbReference>
<dbReference type="Pfam" id="PF00300">
    <property type="entry name" value="His_Phos_1"/>
    <property type="match status" value="1"/>
</dbReference>
<dbReference type="PANTHER" id="PTHR46517">
    <property type="entry name" value="FRUCTOSE-2,6-BISPHOSPHATASE TIGAR"/>
    <property type="match status" value="1"/>
</dbReference>
<dbReference type="AlphaFoldDB" id="U1I4B0"/>
<dbReference type="SUPFAM" id="SSF53254">
    <property type="entry name" value="Phosphoglycerate mutase-like"/>
    <property type="match status" value="1"/>
</dbReference>
<dbReference type="InterPro" id="IPR013078">
    <property type="entry name" value="His_Pase_superF_clade-1"/>
</dbReference>
<keyword evidence="3" id="KW-1185">Reference proteome</keyword>
<dbReference type="InterPro" id="IPR029033">
    <property type="entry name" value="His_PPase_superfam"/>
</dbReference>
<name>U1I4B0_ENDPU</name>
<dbReference type="GO" id="GO:0004331">
    <property type="term" value="F:fructose-2,6-bisphosphate 2-phosphatase activity"/>
    <property type="evidence" value="ECO:0007669"/>
    <property type="project" value="TreeGrafter"/>
</dbReference>